<name>A0AAP3E5R1_9EURY</name>
<comment type="caution">
    <text evidence="1">The sequence shown here is derived from an EMBL/GenBank/DDBJ whole genome shotgun (WGS) entry which is preliminary data.</text>
</comment>
<evidence type="ECO:0000313" key="1">
    <source>
        <dbReference type="EMBL" id="MCU4750654.1"/>
    </source>
</evidence>
<dbReference type="AlphaFoldDB" id="A0AAP3E5R1"/>
<sequence length="51" mass="5923">MELHHVHLSMLEGKGLIEYDGRDGTIRYYECELMTNVLAAVERYGTEYSNN</sequence>
<dbReference type="RefSeq" id="WP_342805645.1">
    <property type="nucleotide sequence ID" value="NZ_JAOPJZ010000001.1"/>
</dbReference>
<organism evidence="1 2">
    <name type="scientific">Natronosalvus hydrolyticus</name>
    <dbReference type="NCBI Taxonomy" id="2979988"/>
    <lineage>
        <taxon>Archaea</taxon>
        <taxon>Methanobacteriati</taxon>
        <taxon>Methanobacteriota</taxon>
        <taxon>Stenosarchaea group</taxon>
        <taxon>Halobacteria</taxon>
        <taxon>Halobacteriales</taxon>
        <taxon>Natrialbaceae</taxon>
        <taxon>Natronosalvus</taxon>
    </lineage>
</organism>
<keyword evidence="2" id="KW-1185">Reference proteome</keyword>
<protein>
    <submittedName>
        <fullName evidence="1">Uncharacterized protein</fullName>
    </submittedName>
</protein>
<reference evidence="1 2" key="1">
    <citation type="submission" date="2022-09" db="EMBL/GenBank/DDBJ databases">
        <title>Enrichment on poylsaccharides allowed isolation of novel metabolic and taxonomic groups of Haloarchaea.</title>
        <authorList>
            <person name="Sorokin D.Y."/>
            <person name="Elcheninov A.G."/>
            <person name="Khizhniak T.V."/>
            <person name="Kolganova T.V."/>
            <person name="Kublanov I.V."/>
        </authorList>
    </citation>
    <scope>NUCLEOTIDE SEQUENCE [LARGE SCALE GENOMIC DNA]</scope>
    <source>
        <strain evidence="1 2">AArc-curdl1</strain>
    </source>
</reference>
<gene>
    <name evidence="1" type="ORF">OB919_01440</name>
</gene>
<evidence type="ECO:0000313" key="2">
    <source>
        <dbReference type="Proteomes" id="UP001321047"/>
    </source>
</evidence>
<dbReference type="EMBL" id="JAOPJZ010000001">
    <property type="protein sequence ID" value="MCU4750654.1"/>
    <property type="molecule type" value="Genomic_DNA"/>
</dbReference>
<accession>A0AAP3E5R1</accession>
<dbReference type="Proteomes" id="UP001321047">
    <property type="component" value="Unassembled WGS sequence"/>
</dbReference>
<proteinExistence type="predicted"/>